<dbReference type="Proteomes" id="UP000541444">
    <property type="component" value="Unassembled WGS sequence"/>
</dbReference>
<proteinExistence type="predicted"/>
<accession>A0A7J7P3D2</accession>
<name>A0A7J7P3D2_9MAGN</name>
<dbReference type="AlphaFoldDB" id="A0A7J7P3D2"/>
<gene>
    <name evidence="2" type="ORF">GIB67_023033</name>
</gene>
<protein>
    <submittedName>
        <fullName evidence="2">Uncharacterized protein</fullName>
    </submittedName>
</protein>
<evidence type="ECO:0000313" key="3">
    <source>
        <dbReference type="Proteomes" id="UP000541444"/>
    </source>
</evidence>
<keyword evidence="1" id="KW-0812">Transmembrane</keyword>
<organism evidence="2 3">
    <name type="scientific">Kingdonia uniflora</name>
    <dbReference type="NCBI Taxonomy" id="39325"/>
    <lineage>
        <taxon>Eukaryota</taxon>
        <taxon>Viridiplantae</taxon>
        <taxon>Streptophyta</taxon>
        <taxon>Embryophyta</taxon>
        <taxon>Tracheophyta</taxon>
        <taxon>Spermatophyta</taxon>
        <taxon>Magnoliopsida</taxon>
        <taxon>Ranunculales</taxon>
        <taxon>Circaeasteraceae</taxon>
        <taxon>Kingdonia</taxon>
    </lineage>
</organism>
<keyword evidence="3" id="KW-1185">Reference proteome</keyword>
<dbReference type="EMBL" id="JACGCM010000333">
    <property type="protein sequence ID" value="KAF6173674.1"/>
    <property type="molecule type" value="Genomic_DNA"/>
</dbReference>
<feature type="transmembrane region" description="Helical" evidence="1">
    <location>
        <begin position="22"/>
        <end position="46"/>
    </location>
</feature>
<keyword evidence="1" id="KW-1133">Transmembrane helix</keyword>
<reference evidence="2 3" key="1">
    <citation type="journal article" date="2020" name="IScience">
        <title>Genome Sequencing of the Endangered Kingdonia uniflora (Circaeasteraceae, Ranunculales) Reveals Potential Mechanisms of Evolutionary Specialization.</title>
        <authorList>
            <person name="Sun Y."/>
            <person name="Deng T."/>
            <person name="Zhang A."/>
            <person name="Moore M.J."/>
            <person name="Landis J.B."/>
            <person name="Lin N."/>
            <person name="Zhang H."/>
            <person name="Zhang X."/>
            <person name="Huang J."/>
            <person name="Zhang X."/>
            <person name="Sun H."/>
            <person name="Wang H."/>
        </authorList>
    </citation>
    <scope>NUCLEOTIDE SEQUENCE [LARGE SCALE GENOMIC DNA]</scope>
    <source>
        <strain evidence="2">TB1705</strain>
        <tissue evidence="2">Leaf</tissue>
    </source>
</reference>
<comment type="caution">
    <text evidence="2">The sequence shown here is derived from an EMBL/GenBank/DDBJ whole genome shotgun (WGS) entry which is preliminary data.</text>
</comment>
<sequence>MFFQSRYSRRALLIAKLAPNSVFIRGVPCFPIFPTFIFIFLVYSCSRSRRRHSRLKRVQL</sequence>
<evidence type="ECO:0000313" key="2">
    <source>
        <dbReference type="EMBL" id="KAF6173674.1"/>
    </source>
</evidence>
<evidence type="ECO:0000256" key="1">
    <source>
        <dbReference type="SAM" id="Phobius"/>
    </source>
</evidence>
<keyword evidence="1" id="KW-0472">Membrane</keyword>